<evidence type="ECO:0000313" key="2">
    <source>
        <dbReference type="EMBL" id="GIP55229.1"/>
    </source>
</evidence>
<dbReference type="Proteomes" id="UP000679992">
    <property type="component" value="Unassembled WGS sequence"/>
</dbReference>
<dbReference type="PROSITE" id="PS51186">
    <property type="entry name" value="GNAT"/>
    <property type="match status" value="1"/>
</dbReference>
<evidence type="ECO:0000313" key="3">
    <source>
        <dbReference type="Proteomes" id="UP000679992"/>
    </source>
</evidence>
<dbReference type="EMBL" id="BOSL01000016">
    <property type="protein sequence ID" value="GIP55229.1"/>
    <property type="molecule type" value="Genomic_DNA"/>
</dbReference>
<dbReference type="Gene3D" id="3.40.630.30">
    <property type="match status" value="1"/>
</dbReference>
<dbReference type="RefSeq" id="WP_213656255.1">
    <property type="nucleotide sequence ID" value="NZ_BOSL01000016.1"/>
</dbReference>
<proteinExistence type="predicted"/>
<keyword evidence="3" id="KW-1185">Reference proteome</keyword>
<feature type="domain" description="N-acetyltransferase" evidence="1">
    <location>
        <begin position="1"/>
        <end position="153"/>
    </location>
</feature>
<organism evidence="2 3">
    <name type="scientific">Paenibacillus vini</name>
    <dbReference type="NCBI Taxonomy" id="1476024"/>
    <lineage>
        <taxon>Bacteria</taxon>
        <taxon>Bacillati</taxon>
        <taxon>Bacillota</taxon>
        <taxon>Bacilli</taxon>
        <taxon>Bacillales</taxon>
        <taxon>Paenibacillaceae</taxon>
        <taxon>Paenibacillus</taxon>
    </lineage>
</organism>
<reference evidence="2 3" key="1">
    <citation type="submission" date="2021-03" db="EMBL/GenBank/DDBJ databases">
        <title>Antimicrobial resistance genes in bacteria isolated from Japanese honey, and their potential for conferring macrolide and lincosamide resistance in the American foulbrood pathogen Paenibacillus larvae.</title>
        <authorList>
            <person name="Okamoto M."/>
            <person name="Kumagai M."/>
            <person name="Kanamori H."/>
            <person name="Takamatsu D."/>
        </authorList>
    </citation>
    <scope>NUCLEOTIDE SEQUENCE [LARGE SCALE GENOMIC DNA]</scope>
    <source>
        <strain evidence="2 3">J42TS3</strain>
    </source>
</reference>
<protein>
    <recommendedName>
        <fullName evidence="1">N-acetyltransferase domain-containing protein</fullName>
    </recommendedName>
</protein>
<gene>
    <name evidence="2" type="ORF">J42TS3_42640</name>
</gene>
<dbReference type="Pfam" id="PF00583">
    <property type="entry name" value="Acetyltransf_1"/>
    <property type="match status" value="1"/>
</dbReference>
<comment type="caution">
    <text evidence="2">The sequence shown here is derived from an EMBL/GenBank/DDBJ whole genome shotgun (WGS) entry which is preliminary data.</text>
</comment>
<dbReference type="CDD" id="cd04301">
    <property type="entry name" value="NAT_SF"/>
    <property type="match status" value="1"/>
</dbReference>
<sequence length="191" mass="20825">MEIAAWHPGNRVAWEIKHAEMLAFVHRYARKSIPSATFRALMKLSGREMTLPGSSLLLAILQTEDGPRVAGLSCVTNYGRGICLVVVHPLYRGRGLGSALLNRQHAVLGNLICRVAPGNLSSLQMCFRAGFSASRLIKSQTGRAELLLEKTHGCSLDSELMSDLDFANPFPAKKVIPDDTTGLGHLDTIFK</sequence>
<dbReference type="SUPFAM" id="SSF55729">
    <property type="entry name" value="Acyl-CoA N-acyltransferases (Nat)"/>
    <property type="match status" value="1"/>
</dbReference>
<name>A0ABQ4MGW9_9BACL</name>
<evidence type="ECO:0000259" key="1">
    <source>
        <dbReference type="PROSITE" id="PS51186"/>
    </source>
</evidence>
<accession>A0ABQ4MGW9</accession>
<dbReference type="InterPro" id="IPR000182">
    <property type="entry name" value="GNAT_dom"/>
</dbReference>
<dbReference type="InterPro" id="IPR016181">
    <property type="entry name" value="Acyl_CoA_acyltransferase"/>
</dbReference>